<dbReference type="RefSeq" id="WP_133476431.1">
    <property type="nucleotide sequence ID" value="NZ_JBETVU010000013.1"/>
</dbReference>
<dbReference type="EMBL" id="JBETVU010000013">
    <property type="protein sequence ID" value="MES5150956.1"/>
    <property type="molecule type" value="Genomic_DNA"/>
</dbReference>
<name>A0ABV2BCI7_9LACO</name>
<dbReference type="Proteomes" id="UP001434419">
    <property type="component" value="Unassembled WGS sequence"/>
</dbReference>
<accession>A0ABV2BCI7</accession>
<sequence length="150" mass="17188">MKKYIQGRKFDTSTAKQVWTKNNGFGVNALNYTEETLYLKKSGVYFLYQKSGPLGDFAIKKGQENVGRELITPLTYKEALKWASNKIPSEIFSKYFDKPTEDQTRVIRSYSFSKQAVAILKRANQVTGIDQSELLEKLIIDNLAKYVKNV</sequence>
<keyword evidence="2" id="KW-1185">Reference proteome</keyword>
<organism evidence="1 2">
    <name type="scientific">Lactobacillus crispatus</name>
    <dbReference type="NCBI Taxonomy" id="47770"/>
    <lineage>
        <taxon>Bacteria</taxon>
        <taxon>Bacillati</taxon>
        <taxon>Bacillota</taxon>
        <taxon>Bacilli</taxon>
        <taxon>Lactobacillales</taxon>
        <taxon>Lactobacillaceae</taxon>
        <taxon>Lactobacillus</taxon>
    </lineage>
</organism>
<evidence type="ECO:0000313" key="1">
    <source>
        <dbReference type="EMBL" id="MES5150956.1"/>
    </source>
</evidence>
<gene>
    <name evidence="1" type="ORF">ABVC42_14060</name>
</gene>
<evidence type="ECO:0000313" key="2">
    <source>
        <dbReference type="Proteomes" id="UP001434419"/>
    </source>
</evidence>
<protein>
    <submittedName>
        <fullName evidence="1">Uncharacterized protein</fullName>
    </submittedName>
</protein>
<proteinExistence type="predicted"/>
<comment type="caution">
    <text evidence="1">The sequence shown here is derived from an EMBL/GenBank/DDBJ whole genome shotgun (WGS) entry which is preliminary data.</text>
</comment>
<reference evidence="1" key="1">
    <citation type="submission" date="2024-06" db="EMBL/GenBank/DDBJ databases">
        <title>Vaginal Lactobacillus fatty acid response mechanisms reveal a metabolite-targeted strategy for bacterial vaginosis treatment.</title>
        <authorList>
            <person name="Zhu M."/>
            <person name="Blainey P.C."/>
            <person name="Bloom S.M."/>
            <person name="Kwon D.S."/>
        </authorList>
    </citation>
    <scope>NUCLEOTIDE SEQUENCE</scope>
    <source>
        <strain evidence="1">194_F1_1</strain>
    </source>
</reference>